<name>A0ABP4P570_9ACTN</name>
<evidence type="ECO:0000313" key="11">
    <source>
        <dbReference type="Proteomes" id="UP001501470"/>
    </source>
</evidence>
<keyword evidence="11" id="KW-1185">Reference proteome</keyword>
<evidence type="ECO:0000256" key="7">
    <source>
        <dbReference type="SAM" id="Phobius"/>
    </source>
</evidence>
<dbReference type="SUPFAM" id="SSF52540">
    <property type="entry name" value="P-loop containing nucleoside triphosphate hydrolases"/>
    <property type="match status" value="1"/>
</dbReference>
<keyword evidence="5 7" id="KW-1133">Transmembrane helix</keyword>
<keyword evidence="4 10" id="KW-0067">ATP-binding</keyword>
<feature type="transmembrane region" description="Helical" evidence="7">
    <location>
        <begin position="283"/>
        <end position="306"/>
    </location>
</feature>
<evidence type="ECO:0000256" key="2">
    <source>
        <dbReference type="ARBA" id="ARBA00022692"/>
    </source>
</evidence>
<evidence type="ECO:0000256" key="6">
    <source>
        <dbReference type="ARBA" id="ARBA00023136"/>
    </source>
</evidence>
<gene>
    <name evidence="10" type="ORF">GCM10009827_113000</name>
</gene>
<dbReference type="Proteomes" id="UP001501470">
    <property type="component" value="Unassembled WGS sequence"/>
</dbReference>
<dbReference type="InterPro" id="IPR017871">
    <property type="entry name" value="ABC_transporter-like_CS"/>
</dbReference>
<dbReference type="RefSeq" id="WP_344514650.1">
    <property type="nucleotide sequence ID" value="NZ_BAAAQD010000048.1"/>
</dbReference>
<dbReference type="InterPro" id="IPR036640">
    <property type="entry name" value="ABC1_TM_sf"/>
</dbReference>
<dbReference type="InterPro" id="IPR011527">
    <property type="entry name" value="ABC1_TM_dom"/>
</dbReference>
<protein>
    <submittedName>
        <fullName evidence="10">ABC transporter ATP-binding protein</fullName>
    </submittedName>
</protein>
<dbReference type="Gene3D" id="1.20.1560.10">
    <property type="entry name" value="ABC transporter type 1, transmembrane domain"/>
    <property type="match status" value="1"/>
</dbReference>
<feature type="transmembrane region" description="Helical" evidence="7">
    <location>
        <begin position="27"/>
        <end position="44"/>
    </location>
</feature>
<reference evidence="11" key="1">
    <citation type="journal article" date="2019" name="Int. J. Syst. Evol. Microbiol.">
        <title>The Global Catalogue of Microorganisms (GCM) 10K type strain sequencing project: providing services to taxonomists for standard genome sequencing and annotation.</title>
        <authorList>
            <consortium name="The Broad Institute Genomics Platform"/>
            <consortium name="The Broad Institute Genome Sequencing Center for Infectious Disease"/>
            <person name="Wu L."/>
            <person name="Ma J."/>
        </authorList>
    </citation>
    <scope>NUCLEOTIDE SEQUENCE [LARGE SCALE GENOMIC DNA]</scope>
    <source>
        <strain evidence="11">JCM 15933</strain>
    </source>
</reference>
<sequence>MTAVLSRAGAALLLAWRARPALLCGYVAARLLSGALPALAAWLTKVGIDRVVAGGAAAAVLPVAAALAAAGLLAALGPPVLRYVQAELGRAVAVIAKDRLYAAVGRFTLLQTLEDPAFRDRLRMAEQAGNGGPSQVVDSVLGVAQAVVTIAGMAGALVVVSPWLAAGLAAAAVPALVAELRLSRRRAALTFSLSPAERRELFYTDLLTDLSAAKEVRLFGAGDLLRHRMLNELRTVNAGHRRMDRAELGSQVSLAALSALFAGAAVAWTLVAAAAGRLSAGDVGAVILAVAGVQAALSGGVQYLALAHHAGLLFDHYRSLLATPPDAGAAPAVGGPVAGETGIVLDDVWFRYGDEHPWVLRGVSVAIPPGCAVAVVGENGAGKSTLVKLLCRLYDPTRGAIRWDGVDLRDLPVEDLRRRVAAVFQDFMCYELTAAENIALGDTDGRTTLDTDASRLAEPATRAGIHDTLLALPGRYDTLLSRTFVDYDRPEGVLLSGGQWQRLALARALLRGQRDLLILDEPSSGLDAAAEHRVHRTIAAHRDGRTSVLVSHRLNTVRDADRIVVLADGRIAETGTHASLMAAGGTYATLFRLQASGYDLDPAAP</sequence>
<dbReference type="SUPFAM" id="SSF90123">
    <property type="entry name" value="ABC transporter transmembrane region"/>
    <property type="match status" value="1"/>
</dbReference>
<comment type="caution">
    <text evidence="10">The sequence shown here is derived from an EMBL/GenBank/DDBJ whole genome shotgun (WGS) entry which is preliminary data.</text>
</comment>
<evidence type="ECO:0000256" key="5">
    <source>
        <dbReference type="ARBA" id="ARBA00022989"/>
    </source>
</evidence>
<dbReference type="PROSITE" id="PS50893">
    <property type="entry name" value="ABC_TRANSPORTER_2"/>
    <property type="match status" value="1"/>
</dbReference>
<dbReference type="EMBL" id="BAAAQD010000048">
    <property type="protein sequence ID" value="GAA1572396.1"/>
    <property type="molecule type" value="Genomic_DNA"/>
</dbReference>
<dbReference type="PANTHER" id="PTHR24221:SF654">
    <property type="entry name" value="ATP-BINDING CASSETTE SUB-FAMILY B MEMBER 6"/>
    <property type="match status" value="1"/>
</dbReference>
<dbReference type="PROSITE" id="PS00211">
    <property type="entry name" value="ABC_TRANSPORTER_1"/>
    <property type="match status" value="1"/>
</dbReference>
<dbReference type="InterPro" id="IPR003439">
    <property type="entry name" value="ABC_transporter-like_ATP-bd"/>
</dbReference>
<dbReference type="InterPro" id="IPR003593">
    <property type="entry name" value="AAA+_ATPase"/>
</dbReference>
<feature type="transmembrane region" description="Helical" evidence="7">
    <location>
        <begin position="51"/>
        <end position="76"/>
    </location>
</feature>
<dbReference type="InterPro" id="IPR039421">
    <property type="entry name" value="Type_1_exporter"/>
</dbReference>
<accession>A0ABP4P570</accession>
<organism evidence="10 11">
    <name type="scientific">Dactylosporangium maewongense</name>
    <dbReference type="NCBI Taxonomy" id="634393"/>
    <lineage>
        <taxon>Bacteria</taxon>
        <taxon>Bacillati</taxon>
        <taxon>Actinomycetota</taxon>
        <taxon>Actinomycetes</taxon>
        <taxon>Micromonosporales</taxon>
        <taxon>Micromonosporaceae</taxon>
        <taxon>Dactylosporangium</taxon>
    </lineage>
</organism>
<dbReference type="GO" id="GO:0005524">
    <property type="term" value="F:ATP binding"/>
    <property type="evidence" value="ECO:0007669"/>
    <property type="project" value="UniProtKB-KW"/>
</dbReference>
<feature type="domain" description="ABC transmembrane type-1" evidence="9">
    <location>
        <begin position="27"/>
        <end position="298"/>
    </location>
</feature>
<evidence type="ECO:0000313" key="10">
    <source>
        <dbReference type="EMBL" id="GAA1572396.1"/>
    </source>
</evidence>
<evidence type="ECO:0000256" key="4">
    <source>
        <dbReference type="ARBA" id="ARBA00022840"/>
    </source>
</evidence>
<dbReference type="PROSITE" id="PS50929">
    <property type="entry name" value="ABC_TM1F"/>
    <property type="match status" value="1"/>
</dbReference>
<evidence type="ECO:0000259" key="9">
    <source>
        <dbReference type="PROSITE" id="PS50929"/>
    </source>
</evidence>
<comment type="subcellular location">
    <subcellularLocation>
        <location evidence="1">Cell membrane</location>
        <topology evidence="1">Multi-pass membrane protein</topology>
    </subcellularLocation>
</comment>
<feature type="transmembrane region" description="Helical" evidence="7">
    <location>
        <begin position="150"/>
        <end position="177"/>
    </location>
</feature>
<keyword evidence="6 7" id="KW-0472">Membrane</keyword>
<evidence type="ECO:0000256" key="3">
    <source>
        <dbReference type="ARBA" id="ARBA00022741"/>
    </source>
</evidence>
<keyword evidence="3" id="KW-0547">Nucleotide-binding</keyword>
<dbReference type="InterPro" id="IPR027417">
    <property type="entry name" value="P-loop_NTPase"/>
</dbReference>
<dbReference type="PANTHER" id="PTHR24221">
    <property type="entry name" value="ATP-BINDING CASSETTE SUB-FAMILY B"/>
    <property type="match status" value="1"/>
</dbReference>
<evidence type="ECO:0000256" key="1">
    <source>
        <dbReference type="ARBA" id="ARBA00004651"/>
    </source>
</evidence>
<evidence type="ECO:0000259" key="8">
    <source>
        <dbReference type="PROSITE" id="PS50893"/>
    </source>
</evidence>
<proteinExistence type="predicted"/>
<feature type="domain" description="ABC transporter" evidence="8">
    <location>
        <begin position="343"/>
        <end position="593"/>
    </location>
</feature>
<feature type="transmembrane region" description="Helical" evidence="7">
    <location>
        <begin position="252"/>
        <end position="271"/>
    </location>
</feature>
<dbReference type="Gene3D" id="3.40.50.300">
    <property type="entry name" value="P-loop containing nucleotide triphosphate hydrolases"/>
    <property type="match status" value="1"/>
</dbReference>
<dbReference type="SMART" id="SM00382">
    <property type="entry name" value="AAA"/>
    <property type="match status" value="1"/>
</dbReference>
<dbReference type="Pfam" id="PF00005">
    <property type="entry name" value="ABC_tran"/>
    <property type="match status" value="1"/>
</dbReference>
<keyword evidence="2 7" id="KW-0812">Transmembrane</keyword>